<gene>
    <name evidence="2" type="ORF">CRV08_10670</name>
</gene>
<name>A0A4Q0YBH3_9BACT</name>
<evidence type="ECO:0000313" key="3">
    <source>
        <dbReference type="Proteomes" id="UP000290172"/>
    </source>
</evidence>
<dbReference type="Proteomes" id="UP000290172">
    <property type="component" value="Unassembled WGS sequence"/>
</dbReference>
<reference evidence="2 3" key="1">
    <citation type="submission" date="2017-10" db="EMBL/GenBank/DDBJ databases">
        <title>Genomics of the genus Arcobacter.</title>
        <authorList>
            <person name="Perez-Cataluna A."/>
            <person name="Figueras M.J."/>
        </authorList>
    </citation>
    <scope>NUCLEOTIDE SEQUENCE [LARGE SCALE GENOMIC DNA]</scope>
    <source>
        <strain evidence="2 3">CECT 8993</strain>
    </source>
</reference>
<sequence length="79" mass="9373">MIGDYFQPLQLPKKYKSIYDKREDCLTKEKILNVSFMKEFRNAINIFIFLRVFALANSEAVGGFLYYFFPQKSDRSESL</sequence>
<feature type="transmembrane region" description="Helical" evidence="1">
    <location>
        <begin position="46"/>
        <end position="69"/>
    </location>
</feature>
<evidence type="ECO:0000313" key="2">
    <source>
        <dbReference type="EMBL" id="RXJ67383.1"/>
    </source>
</evidence>
<dbReference type="AlphaFoldDB" id="A0A4Q0YBH3"/>
<dbReference type="EMBL" id="PDKJ01000009">
    <property type="protein sequence ID" value="RXJ67383.1"/>
    <property type="molecule type" value="Genomic_DNA"/>
</dbReference>
<protein>
    <submittedName>
        <fullName evidence="2">Uncharacterized protein</fullName>
    </submittedName>
</protein>
<dbReference type="RefSeq" id="WP_164970294.1">
    <property type="nucleotide sequence ID" value="NZ_PDKJ01000009.1"/>
</dbReference>
<proteinExistence type="predicted"/>
<keyword evidence="1" id="KW-0812">Transmembrane</keyword>
<organism evidence="2 3">
    <name type="scientific">Halarcobacter ebronensis</name>
    <dbReference type="NCBI Taxonomy" id="1462615"/>
    <lineage>
        <taxon>Bacteria</taxon>
        <taxon>Pseudomonadati</taxon>
        <taxon>Campylobacterota</taxon>
        <taxon>Epsilonproteobacteria</taxon>
        <taxon>Campylobacterales</taxon>
        <taxon>Arcobacteraceae</taxon>
        <taxon>Halarcobacter</taxon>
    </lineage>
</organism>
<evidence type="ECO:0000256" key="1">
    <source>
        <dbReference type="SAM" id="Phobius"/>
    </source>
</evidence>
<comment type="caution">
    <text evidence="2">The sequence shown here is derived from an EMBL/GenBank/DDBJ whole genome shotgun (WGS) entry which is preliminary data.</text>
</comment>
<keyword evidence="1" id="KW-0472">Membrane</keyword>
<accession>A0A4Q0YBH3</accession>
<keyword evidence="1" id="KW-1133">Transmembrane helix</keyword>